<proteinExistence type="predicted"/>
<dbReference type="EMBL" id="JAUUTY010000003">
    <property type="protein sequence ID" value="KAK1670784.1"/>
    <property type="molecule type" value="Genomic_DNA"/>
</dbReference>
<comment type="caution">
    <text evidence="2">The sequence shown here is derived from an EMBL/GenBank/DDBJ whole genome shotgun (WGS) entry which is preliminary data.</text>
</comment>
<dbReference type="AlphaFoldDB" id="A0AAD8T7G5"/>
<dbReference type="Proteomes" id="UP001231189">
    <property type="component" value="Unassembled WGS sequence"/>
</dbReference>
<reference evidence="2" key="1">
    <citation type="submission" date="2023-07" db="EMBL/GenBank/DDBJ databases">
        <title>A chromosome-level genome assembly of Lolium multiflorum.</title>
        <authorList>
            <person name="Chen Y."/>
            <person name="Copetti D."/>
            <person name="Kolliker R."/>
            <person name="Studer B."/>
        </authorList>
    </citation>
    <scope>NUCLEOTIDE SEQUENCE</scope>
    <source>
        <strain evidence="2">02402/16</strain>
        <tissue evidence="2">Leaf</tissue>
    </source>
</reference>
<feature type="region of interest" description="Disordered" evidence="1">
    <location>
        <begin position="74"/>
        <end position="154"/>
    </location>
</feature>
<name>A0AAD8T7G5_LOLMU</name>
<sequence length="238" mass="24690">MVKKRSSATSAGAGSSSTVSKAAADAAAKAAPEASAAAMSVPGDWPASTTTKRDVNKARSLGLISDVEGNVILPAPEKASAQSPKRSSGGFADEDDLLLDFDEGFVEPPPKKAKATPATSEASVPPMVPSAPSVPSKEKEISSAAVASSTPSEKPGIQTAITILKDFASQFSSLQVTNTRLQEEAASSSSKLDRAITIGANALREVDVLKKELDHLKKKMKEEEKAKAKAEAQTQQKE</sequence>
<feature type="compositionally biased region" description="Low complexity" evidence="1">
    <location>
        <begin position="115"/>
        <end position="135"/>
    </location>
</feature>
<feature type="region of interest" description="Disordered" evidence="1">
    <location>
        <begin position="1"/>
        <end position="55"/>
    </location>
</feature>
<gene>
    <name evidence="2" type="ORF">QYE76_058943</name>
</gene>
<protein>
    <submittedName>
        <fullName evidence="2">Uncharacterized protein</fullName>
    </submittedName>
</protein>
<evidence type="ECO:0000256" key="1">
    <source>
        <dbReference type="SAM" id="MobiDB-lite"/>
    </source>
</evidence>
<keyword evidence="3" id="KW-1185">Reference proteome</keyword>
<feature type="region of interest" description="Disordered" evidence="1">
    <location>
        <begin position="219"/>
        <end position="238"/>
    </location>
</feature>
<feature type="compositionally biased region" description="Low complexity" evidence="1">
    <location>
        <begin position="7"/>
        <end position="40"/>
    </location>
</feature>
<feature type="compositionally biased region" description="Acidic residues" evidence="1">
    <location>
        <begin position="92"/>
        <end position="105"/>
    </location>
</feature>
<organism evidence="2 3">
    <name type="scientific">Lolium multiflorum</name>
    <name type="common">Italian ryegrass</name>
    <name type="synonym">Lolium perenne subsp. multiflorum</name>
    <dbReference type="NCBI Taxonomy" id="4521"/>
    <lineage>
        <taxon>Eukaryota</taxon>
        <taxon>Viridiplantae</taxon>
        <taxon>Streptophyta</taxon>
        <taxon>Embryophyta</taxon>
        <taxon>Tracheophyta</taxon>
        <taxon>Spermatophyta</taxon>
        <taxon>Magnoliopsida</taxon>
        <taxon>Liliopsida</taxon>
        <taxon>Poales</taxon>
        <taxon>Poaceae</taxon>
        <taxon>BOP clade</taxon>
        <taxon>Pooideae</taxon>
        <taxon>Poodae</taxon>
        <taxon>Poeae</taxon>
        <taxon>Poeae Chloroplast Group 2 (Poeae type)</taxon>
        <taxon>Loliodinae</taxon>
        <taxon>Loliinae</taxon>
        <taxon>Lolium</taxon>
    </lineage>
</organism>
<evidence type="ECO:0000313" key="2">
    <source>
        <dbReference type="EMBL" id="KAK1670784.1"/>
    </source>
</evidence>
<evidence type="ECO:0000313" key="3">
    <source>
        <dbReference type="Proteomes" id="UP001231189"/>
    </source>
</evidence>
<accession>A0AAD8T7G5</accession>